<accession>A0AAN7HUL2</accession>
<dbReference type="GO" id="GO:0000171">
    <property type="term" value="F:ribonuclease MRP activity"/>
    <property type="evidence" value="ECO:0007669"/>
    <property type="project" value="TreeGrafter"/>
</dbReference>
<dbReference type="Pfam" id="PF08584">
    <property type="entry name" value="Ribonuc_P_40"/>
    <property type="match status" value="1"/>
</dbReference>
<sequence>MLAFNDEPAVYQGAKCYVTYGVMGHLDPKQLPSKSQPWATLTSQDFVHRADLIIPQEVSESIQGKLFKTSIGPEYKRVVLSLHDILTGDFFTEYIKKGDVVMLSEGRRGIDNVFALRRGRLTMFLDKETYERAGLVGKPDGAKGNRGTRPRWIVEFDLTAPSMFPGKKGFDRLVYASKNALADPITWLFCNVSTTVPNPDPLSRHSPVSYTCNPSISEVINAMMPSLSPSASFLSSDGRDDFEDFSTSVYEWLSLIRLRSPRVEVGDQIDPYLSRYNIPEGGGEGKVCKISWQGFLGPSWSRQTLIDVLIALPHKAWFSFSTTTFSKGLTGGNAECTILRPPNSSGEYLMWEVKDHE</sequence>
<dbReference type="EMBL" id="MU857606">
    <property type="protein sequence ID" value="KAK4251434.1"/>
    <property type="molecule type" value="Genomic_DNA"/>
</dbReference>
<dbReference type="PANTHER" id="PTHR15396:SF1">
    <property type="entry name" value="RIBONUCLEASE P PROTEIN SUBUNIT P40"/>
    <property type="match status" value="1"/>
</dbReference>
<evidence type="ECO:0000313" key="1">
    <source>
        <dbReference type="EMBL" id="KAK4251434.1"/>
    </source>
</evidence>
<comment type="caution">
    <text evidence="1">The sequence shown here is derived from an EMBL/GenBank/DDBJ whole genome shotgun (WGS) entry which is preliminary data.</text>
</comment>
<dbReference type="PANTHER" id="PTHR15396">
    <property type="entry name" value="RIBONUCLEASE P PROTEIN SUBUNIT P40"/>
    <property type="match status" value="1"/>
</dbReference>
<name>A0AAN7HUL2_9PEZI</name>
<dbReference type="GO" id="GO:0000172">
    <property type="term" value="C:ribonuclease MRP complex"/>
    <property type="evidence" value="ECO:0007669"/>
    <property type="project" value="TreeGrafter"/>
</dbReference>
<keyword evidence="2" id="KW-1185">Reference proteome</keyword>
<dbReference type="GO" id="GO:0000447">
    <property type="term" value="P:endonucleolytic cleavage in ITS1 to separate SSU-rRNA from 5.8S rRNA and LSU-rRNA from tricistronic rRNA transcript (SSU-rRNA, 5.8S rRNA, LSU-rRNA)"/>
    <property type="evidence" value="ECO:0007669"/>
    <property type="project" value="TreeGrafter"/>
</dbReference>
<dbReference type="GO" id="GO:0004526">
    <property type="term" value="F:ribonuclease P activity"/>
    <property type="evidence" value="ECO:0007669"/>
    <property type="project" value="TreeGrafter"/>
</dbReference>
<gene>
    <name evidence="1" type="ORF">C7999DRAFT_10939</name>
</gene>
<organism evidence="1 2">
    <name type="scientific">Corynascus novoguineensis</name>
    <dbReference type="NCBI Taxonomy" id="1126955"/>
    <lineage>
        <taxon>Eukaryota</taxon>
        <taxon>Fungi</taxon>
        <taxon>Dikarya</taxon>
        <taxon>Ascomycota</taxon>
        <taxon>Pezizomycotina</taxon>
        <taxon>Sordariomycetes</taxon>
        <taxon>Sordariomycetidae</taxon>
        <taxon>Sordariales</taxon>
        <taxon>Chaetomiaceae</taxon>
        <taxon>Corynascus</taxon>
    </lineage>
</organism>
<dbReference type="AlphaFoldDB" id="A0AAN7HUL2"/>
<reference evidence="1" key="2">
    <citation type="submission" date="2023-05" db="EMBL/GenBank/DDBJ databases">
        <authorList>
            <consortium name="Lawrence Berkeley National Laboratory"/>
            <person name="Steindorff A."/>
            <person name="Hensen N."/>
            <person name="Bonometti L."/>
            <person name="Westerberg I."/>
            <person name="Brannstrom I.O."/>
            <person name="Guillou S."/>
            <person name="Cros-Aarteil S."/>
            <person name="Calhoun S."/>
            <person name="Haridas S."/>
            <person name="Kuo A."/>
            <person name="Mondo S."/>
            <person name="Pangilinan J."/>
            <person name="Riley R."/>
            <person name="Labutti K."/>
            <person name="Andreopoulos B."/>
            <person name="Lipzen A."/>
            <person name="Chen C."/>
            <person name="Yanf M."/>
            <person name="Daum C."/>
            <person name="Ng V."/>
            <person name="Clum A."/>
            <person name="Ohm R."/>
            <person name="Martin F."/>
            <person name="Silar P."/>
            <person name="Natvig D."/>
            <person name="Lalanne C."/>
            <person name="Gautier V."/>
            <person name="Ament-Velasquez S.L."/>
            <person name="Kruys A."/>
            <person name="Hutchinson M.I."/>
            <person name="Powell A.J."/>
            <person name="Barry K."/>
            <person name="Miller A.N."/>
            <person name="Grigoriev I.V."/>
            <person name="Debuchy R."/>
            <person name="Gladieux P."/>
            <person name="Thoren M.H."/>
            <person name="Johannesson H."/>
        </authorList>
    </citation>
    <scope>NUCLEOTIDE SEQUENCE</scope>
    <source>
        <strain evidence="1">CBS 359.72</strain>
    </source>
</reference>
<dbReference type="InterPro" id="IPR013893">
    <property type="entry name" value="RNase_P_Rpp40"/>
</dbReference>
<dbReference type="GO" id="GO:0001682">
    <property type="term" value="P:tRNA 5'-leader removal"/>
    <property type="evidence" value="ECO:0007669"/>
    <property type="project" value="InterPro"/>
</dbReference>
<evidence type="ECO:0000313" key="2">
    <source>
        <dbReference type="Proteomes" id="UP001303647"/>
    </source>
</evidence>
<dbReference type="Proteomes" id="UP001303647">
    <property type="component" value="Unassembled WGS sequence"/>
</dbReference>
<reference evidence="1" key="1">
    <citation type="journal article" date="2023" name="Mol. Phylogenet. Evol.">
        <title>Genome-scale phylogeny and comparative genomics of the fungal order Sordariales.</title>
        <authorList>
            <person name="Hensen N."/>
            <person name="Bonometti L."/>
            <person name="Westerberg I."/>
            <person name="Brannstrom I.O."/>
            <person name="Guillou S."/>
            <person name="Cros-Aarteil S."/>
            <person name="Calhoun S."/>
            <person name="Haridas S."/>
            <person name="Kuo A."/>
            <person name="Mondo S."/>
            <person name="Pangilinan J."/>
            <person name="Riley R."/>
            <person name="LaButti K."/>
            <person name="Andreopoulos B."/>
            <person name="Lipzen A."/>
            <person name="Chen C."/>
            <person name="Yan M."/>
            <person name="Daum C."/>
            <person name="Ng V."/>
            <person name="Clum A."/>
            <person name="Steindorff A."/>
            <person name="Ohm R.A."/>
            <person name="Martin F."/>
            <person name="Silar P."/>
            <person name="Natvig D.O."/>
            <person name="Lalanne C."/>
            <person name="Gautier V."/>
            <person name="Ament-Velasquez S.L."/>
            <person name="Kruys A."/>
            <person name="Hutchinson M.I."/>
            <person name="Powell A.J."/>
            <person name="Barry K."/>
            <person name="Miller A.N."/>
            <person name="Grigoriev I.V."/>
            <person name="Debuchy R."/>
            <person name="Gladieux P."/>
            <person name="Hiltunen Thoren M."/>
            <person name="Johannesson H."/>
        </authorList>
    </citation>
    <scope>NUCLEOTIDE SEQUENCE</scope>
    <source>
        <strain evidence="1">CBS 359.72</strain>
    </source>
</reference>
<dbReference type="GO" id="GO:0030681">
    <property type="term" value="C:multimeric ribonuclease P complex"/>
    <property type="evidence" value="ECO:0007669"/>
    <property type="project" value="TreeGrafter"/>
</dbReference>
<protein>
    <submittedName>
        <fullName evidence="1">Ribonuclease P 40kDa subunit-domain-containing protein</fullName>
    </submittedName>
</protein>
<proteinExistence type="predicted"/>